<dbReference type="Proteomes" id="UP000054485">
    <property type="component" value="Unassembled WGS sequence"/>
</dbReference>
<dbReference type="AlphaFoldDB" id="A0A0D0BJ62"/>
<reference evidence="3" key="2">
    <citation type="submission" date="2015-01" db="EMBL/GenBank/DDBJ databases">
        <title>Evolutionary Origins and Diversification of the Mycorrhizal Mutualists.</title>
        <authorList>
            <consortium name="DOE Joint Genome Institute"/>
            <consortium name="Mycorrhizal Genomics Consortium"/>
            <person name="Kohler A."/>
            <person name="Kuo A."/>
            <person name="Nagy L.G."/>
            <person name="Floudas D."/>
            <person name="Copeland A."/>
            <person name="Barry K.W."/>
            <person name="Cichocki N."/>
            <person name="Veneault-Fourrey C."/>
            <person name="LaButti K."/>
            <person name="Lindquist E.A."/>
            <person name="Lipzen A."/>
            <person name="Lundell T."/>
            <person name="Morin E."/>
            <person name="Murat C."/>
            <person name="Riley R."/>
            <person name="Ohm R."/>
            <person name="Sun H."/>
            <person name="Tunlid A."/>
            <person name="Henrissat B."/>
            <person name="Grigoriev I.V."/>
            <person name="Hibbett D.S."/>
            <person name="Martin F."/>
        </authorList>
    </citation>
    <scope>NUCLEOTIDE SEQUENCE [LARGE SCALE GENOMIC DNA]</scope>
    <source>
        <strain evidence="3">UH-Slu-Lm8-n1</strain>
    </source>
</reference>
<feature type="compositionally biased region" description="Low complexity" evidence="1">
    <location>
        <begin position="162"/>
        <end position="182"/>
    </location>
</feature>
<gene>
    <name evidence="2" type="ORF">CY34DRAFT_803958</name>
</gene>
<organism evidence="2 3">
    <name type="scientific">Suillus luteus UH-Slu-Lm8-n1</name>
    <dbReference type="NCBI Taxonomy" id="930992"/>
    <lineage>
        <taxon>Eukaryota</taxon>
        <taxon>Fungi</taxon>
        <taxon>Dikarya</taxon>
        <taxon>Basidiomycota</taxon>
        <taxon>Agaricomycotina</taxon>
        <taxon>Agaricomycetes</taxon>
        <taxon>Agaricomycetidae</taxon>
        <taxon>Boletales</taxon>
        <taxon>Suillineae</taxon>
        <taxon>Suillaceae</taxon>
        <taxon>Suillus</taxon>
    </lineage>
</organism>
<evidence type="ECO:0000313" key="2">
    <source>
        <dbReference type="EMBL" id="KIK43288.1"/>
    </source>
</evidence>
<protein>
    <submittedName>
        <fullName evidence="2">Uncharacterized protein</fullName>
    </submittedName>
</protein>
<evidence type="ECO:0000256" key="1">
    <source>
        <dbReference type="SAM" id="MobiDB-lite"/>
    </source>
</evidence>
<dbReference type="OrthoDB" id="3003645at2759"/>
<dbReference type="HOGENOM" id="CLU_897645_0_0_1"/>
<keyword evidence="3" id="KW-1185">Reference proteome</keyword>
<feature type="region of interest" description="Disordered" evidence="1">
    <location>
        <begin position="123"/>
        <end position="212"/>
    </location>
</feature>
<evidence type="ECO:0000313" key="3">
    <source>
        <dbReference type="Proteomes" id="UP000054485"/>
    </source>
</evidence>
<proteinExistence type="predicted"/>
<feature type="compositionally biased region" description="Polar residues" evidence="1">
    <location>
        <begin position="8"/>
        <end position="23"/>
    </location>
</feature>
<feature type="region of interest" description="Disordered" evidence="1">
    <location>
        <begin position="1"/>
        <end position="94"/>
    </location>
</feature>
<dbReference type="InParanoid" id="A0A0D0BJ62"/>
<sequence>MSHISDVRTATVQSHWQVNQNAEEVSPLPSPDQIVHEEHALAPPPQVSPSEASHSDSGFSLSSSSSGEVTGTPFDFGTQRYEYPFPPTQGTSSDPFLPLSSSITITSASNSIWPSWPAQVTKSFPLTAPPPRKVRTHPKLRSVAAREPPVPPSLANKRSFWSLSLQRQASADSQQSDLSDTQTRGRKLPPGSVGFTEADVYPSSDSETTVRRRQPSAHVVCASGSRMDPSEGVANQNGLITCGGCTPEVPAAGAPASVPGPNGGHNKFDVGLHSHTPSGARLLTEYRPISYGQGIRQIEAMYKARLSARF</sequence>
<accession>A0A0D0BJ62</accession>
<name>A0A0D0BJ62_9AGAM</name>
<feature type="compositionally biased region" description="Low complexity" evidence="1">
    <location>
        <begin position="55"/>
        <end position="66"/>
    </location>
</feature>
<dbReference type="EMBL" id="KN835216">
    <property type="protein sequence ID" value="KIK43288.1"/>
    <property type="molecule type" value="Genomic_DNA"/>
</dbReference>
<reference evidence="2 3" key="1">
    <citation type="submission" date="2014-04" db="EMBL/GenBank/DDBJ databases">
        <authorList>
            <consortium name="DOE Joint Genome Institute"/>
            <person name="Kuo A."/>
            <person name="Ruytinx J."/>
            <person name="Rineau F."/>
            <person name="Colpaert J."/>
            <person name="Kohler A."/>
            <person name="Nagy L.G."/>
            <person name="Floudas D."/>
            <person name="Copeland A."/>
            <person name="Barry K.W."/>
            <person name="Cichocki N."/>
            <person name="Veneault-Fourrey C."/>
            <person name="LaButti K."/>
            <person name="Lindquist E.A."/>
            <person name="Lipzen A."/>
            <person name="Lundell T."/>
            <person name="Morin E."/>
            <person name="Murat C."/>
            <person name="Sun H."/>
            <person name="Tunlid A."/>
            <person name="Henrissat B."/>
            <person name="Grigoriev I.V."/>
            <person name="Hibbett D.S."/>
            <person name="Martin F."/>
            <person name="Nordberg H.P."/>
            <person name="Cantor M.N."/>
            <person name="Hua S.X."/>
        </authorList>
    </citation>
    <scope>NUCLEOTIDE SEQUENCE [LARGE SCALE GENOMIC DNA]</scope>
    <source>
        <strain evidence="2 3">UH-Slu-Lm8-n1</strain>
    </source>
</reference>